<evidence type="ECO:0000313" key="2">
    <source>
        <dbReference type="EMBL" id="SHH45102.1"/>
    </source>
</evidence>
<dbReference type="AlphaFoldDB" id="A0A1M5T349"/>
<evidence type="ECO:0000313" key="3">
    <source>
        <dbReference type="Proteomes" id="UP000184241"/>
    </source>
</evidence>
<sequence length="73" mass="8265">MTESILTRLSLEIQYKAGLDKEGKDVFKKMSFSNIKEEVSDDSMSKVANAIGNLLDTQTFRVSKNTKHELIEL</sequence>
<reference evidence="2 3" key="1">
    <citation type="submission" date="2016-11" db="EMBL/GenBank/DDBJ databases">
        <authorList>
            <person name="Jaros S."/>
            <person name="Januszkiewicz K."/>
            <person name="Wedrychowicz H."/>
        </authorList>
    </citation>
    <scope>NUCLEOTIDE SEQUENCE [LARGE SCALE GENOMIC DNA]</scope>
    <source>
        <strain evidence="2 3">DSM 6191</strain>
    </source>
</reference>
<protein>
    <recommendedName>
        <fullName evidence="1">DUF1659 domain-containing protein</fullName>
    </recommendedName>
</protein>
<organism evidence="2 3">
    <name type="scientific">Clostridium intestinale DSM 6191</name>
    <dbReference type="NCBI Taxonomy" id="1121320"/>
    <lineage>
        <taxon>Bacteria</taxon>
        <taxon>Bacillati</taxon>
        <taxon>Bacillota</taxon>
        <taxon>Clostridia</taxon>
        <taxon>Eubacteriales</taxon>
        <taxon>Clostridiaceae</taxon>
        <taxon>Clostridium</taxon>
    </lineage>
</organism>
<accession>A0A1M5T349</accession>
<feature type="domain" description="DUF1659" evidence="1">
    <location>
        <begin position="2"/>
        <end position="72"/>
    </location>
</feature>
<dbReference type="Proteomes" id="UP000184241">
    <property type="component" value="Unassembled WGS sequence"/>
</dbReference>
<dbReference type="RefSeq" id="WP_073015779.1">
    <property type="nucleotide sequence ID" value="NZ_FQXU01000003.1"/>
</dbReference>
<dbReference type="Pfam" id="PF07872">
    <property type="entry name" value="DUF1659"/>
    <property type="match status" value="1"/>
</dbReference>
<gene>
    <name evidence="2" type="ORF">SAMN02745941_00091</name>
</gene>
<name>A0A1M5T349_9CLOT</name>
<evidence type="ECO:0000259" key="1">
    <source>
        <dbReference type="Pfam" id="PF07872"/>
    </source>
</evidence>
<dbReference type="InterPro" id="IPR012454">
    <property type="entry name" value="DUF1659"/>
</dbReference>
<dbReference type="EMBL" id="FQXU01000003">
    <property type="protein sequence ID" value="SHH45102.1"/>
    <property type="molecule type" value="Genomic_DNA"/>
</dbReference>
<proteinExistence type="predicted"/>